<feature type="transmembrane region" description="Helical" evidence="2">
    <location>
        <begin position="115"/>
        <end position="135"/>
    </location>
</feature>
<feature type="coiled-coil region" evidence="1">
    <location>
        <begin position="177"/>
        <end position="204"/>
    </location>
</feature>
<keyword evidence="4" id="KW-1185">Reference proteome</keyword>
<sequence length="224" mass="25532">MSWSDLFFPGNPARREQIIRKTQELRDLMQNNFRATNQLIEVLKEHLGLSFSPITLNKQASIKENCDVMIQCMHEIQAEVEKINKKLKEKLEPTLYEKLRTLSPTVHDLKHISKAVSGTLSVTGFTSCIVLSWLIKNGMILKNITSTFVKVGSGCIGCVVLGVLFLGIDMITQAILGSIERDELEKALKEYEEALNEFRPASEQFQDNITYVRIKIEMIEEEKN</sequence>
<feature type="non-terminal residue" evidence="3">
    <location>
        <position position="224"/>
    </location>
</feature>
<keyword evidence="2" id="KW-0812">Transmembrane</keyword>
<feature type="transmembrane region" description="Helical" evidence="2">
    <location>
        <begin position="147"/>
        <end position="168"/>
    </location>
</feature>
<dbReference type="AlphaFoldDB" id="A0A8J7NF98"/>
<gene>
    <name evidence="3" type="primary">Smco3_2</name>
    <name evidence="3" type="ORF">GTO95_0013814</name>
</gene>
<comment type="caution">
    <text evidence="3">The sequence shown here is derived from an EMBL/GenBank/DDBJ whole genome shotgun (WGS) entry which is preliminary data.</text>
</comment>
<evidence type="ECO:0000256" key="1">
    <source>
        <dbReference type="SAM" id="Coils"/>
    </source>
</evidence>
<name>A0A8J7NF98_ATRSP</name>
<proteinExistence type="predicted"/>
<dbReference type="InterPro" id="IPR027895">
    <property type="entry name" value="DUF4533"/>
</dbReference>
<dbReference type="Proteomes" id="UP000736164">
    <property type="component" value="Unassembled WGS sequence"/>
</dbReference>
<dbReference type="InterPro" id="IPR040004">
    <property type="entry name" value="SMCO3"/>
</dbReference>
<evidence type="ECO:0000313" key="3">
    <source>
        <dbReference type="EMBL" id="MBN3312477.1"/>
    </source>
</evidence>
<feature type="non-terminal residue" evidence="3">
    <location>
        <position position="1"/>
    </location>
</feature>
<keyword evidence="2" id="KW-0472">Membrane</keyword>
<accession>A0A8J7NF98</accession>
<organism evidence="3 4">
    <name type="scientific">Atractosteus spatula</name>
    <name type="common">Alligator gar</name>
    <name type="synonym">Lepisosteus spatula</name>
    <dbReference type="NCBI Taxonomy" id="7917"/>
    <lineage>
        <taxon>Eukaryota</taxon>
        <taxon>Metazoa</taxon>
        <taxon>Chordata</taxon>
        <taxon>Craniata</taxon>
        <taxon>Vertebrata</taxon>
        <taxon>Euteleostomi</taxon>
        <taxon>Actinopterygii</taxon>
        <taxon>Neopterygii</taxon>
        <taxon>Holostei</taxon>
        <taxon>Semionotiformes</taxon>
        <taxon>Lepisosteidae</taxon>
        <taxon>Atractosteus</taxon>
    </lineage>
</organism>
<dbReference type="EMBL" id="JAAWVO010005701">
    <property type="protein sequence ID" value="MBN3312477.1"/>
    <property type="molecule type" value="Genomic_DNA"/>
</dbReference>
<evidence type="ECO:0000313" key="4">
    <source>
        <dbReference type="Proteomes" id="UP000736164"/>
    </source>
</evidence>
<keyword evidence="1" id="KW-0175">Coiled coil</keyword>
<evidence type="ECO:0000256" key="2">
    <source>
        <dbReference type="SAM" id="Phobius"/>
    </source>
</evidence>
<reference evidence="3" key="1">
    <citation type="journal article" date="2021" name="Cell">
        <title>Tracing the genetic footprints of vertebrate landing in non-teleost ray-finned fishes.</title>
        <authorList>
            <person name="Bi X."/>
            <person name="Wang K."/>
            <person name="Yang L."/>
            <person name="Pan H."/>
            <person name="Jiang H."/>
            <person name="Wei Q."/>
            <person name="Fang M."/>
            <person name="Yu H."/>
            <person name="Zhu C."/>
            <person name="Cai Y."/>
            <person name="He Y."/>
            <person name="Gan X."/>
            <person name="Zeng H."/>
            <person name="Yu D."/>
            <person name="Zhu Y."/>
            <person name="Jiang H."/>
            <person name="Qiu Q."/>
            <person name="Yang H."/>
            <person name="Zhang Y.E."/>
            <person name="Wang W."/>
            <person name="Zhu M."/>
            <person name="He S."/>
            <person name="Zhang G."/>
        </authorList>
    </citation>
    <scope>NUCLEOTIDE SEQUENCE</scope>
    <source>
        <strain evidence="3">Allg_001</strain>
    </source>
</reference>
<keyword evidence="2" id="KW-1133">Transmembrane helix</keyword>
<dbReference type="Pfam" id="PF15047">
    <property type="entry name" value="DUF4533"/>
    <property type="match status" value="1"/>
</dbReference>
<dbReference type="PANTHER" id="PTHR35972">
    <property type="entry name" value="SINGLE-PASS MEMBRANE AND COILED-COIL DOMAIN-CONTAINING PROTEIN 3"/>
    <property type="match status" value="1"/>
</dbReference>
<dbReference type="PANTHER" id="PTHR35972:SF1">
    <property type="entry name" value="SINGLE-PASS MEMBRANE AND COILED-COIL DOMAIN-CONTAINING PROTEIN 3"/>
    <property type="match status" value="1"/>
</dbReference>
<protein>
    <submittedName>
        <fullName evidence="3">SMCO3 protein</fullName>
    </submittedName>
</protein>